<dbReference type="CDD" id="cd09851">
    <property type="entry name" value="HTLV-1-like_HR1-HR2"/>
    <property type="match status" value="1"/>
</dbReference>
<organism evidence="2 3">
    <name type="scientific">Centropus bengalensis</name>
    <name type="common">lesser coucal</name>
    <dbReference type="NCBI Taxonomy" id="1463675"/>
    <lineage>
        <taxon>Eukaryota</taxon>
        <taxon>Metazoa</taxon>
        <taxon>Chordata</taxon>
        <taxon>Craniata</taxon>
        <taxon>Vertebrata</taxon>
        <taxon>Euteleostomi</taxon>
        <taxon>Archelosauria</taxon>
        <taxon>Archosauria</taxon>
        <taxon>Dinosauria</taxon>
        <taxon>Saurischia</taxon>
        <taxon>Theropoda</taxon>
        <taxon>Coelurosauria</taxon>
        <taxon>Aves</taxon>
        <taxon>Neognathae</taxon>
        <taxon>Neoaves</taxon>
        <taxon>Otidimorphae</taxon>
        <taxon>Cuculiformes</taxon>
        <taxon>Centropidae</taxon>
        <taxon>Centropus</taxon>
    </lineage>
</organism>
<sequence>KRTLCTNHTSPYQINSQAKWIIPTPGAWWICSITGLTPCLSTTVLKRNSSEFCIQVTIVPRILYYEEEVMYFYWSNLGHRISKREPISAITIATLLGLGVAGTATGVTSLVKQQHSLMSLRAAVDEDLSRIEKSLLALEKSLTSLSEVVLQNRRGLDLLFLQQGGLCAALGEECCFYADHTGVVQDSLSKLHEGIEKRKQEREAQSSWYESWFNQSPWLTTLISTLEGPLITLTFGPCILNKLVAFVKERIDKVKLMVIK</sequence>
<evidence type="ECO:0000313" key="2">
    <source>
        <dbReference type="EMBL" id="NXY00643.1"/>
    </source>
</evidence>
<dbReference type="EMBL" id="WBNK01007954">
    <property type="protein sequence ID" value="NXY00643.1"/>
    <property type="molecule type" value="Genomic_DNA"/>
</dbReference>
<dbReference type="Proteomes" id="UP000632886">
    <property type="component" value="Unassembled WGS sequence"/>
</dbReference>
<proteinExistence type="predicted"/>
<feature type="transmembrane region" description="Helical" evidence="1">
    <location>
        <begin position="87"/>
        <end position="111"/>
    </location>
</feature>
<comment type="caution">
    <text evidence="2">The sequence shown here is derived from an EMBL/GenBank/DDBJ whole genome shotgun (WGS) entry which is preliminary data.</text>
</comment>
<gene>
    <name evidence="2" type="primary">Env1_2</name>
    <name evidence="2" type="ORF">CENBEN_R14689</name>
</gene>
<keyword evidence="1" id="KW-1133">Transmembrane helix</keyword>
<dbReference type="PANTHER" id="PTHR10424:SF82">
    <property type="entry name" value="ENVELOPE GLYCOPROTEIN-RELATED"/>
    <property type="match status" value="1"/>
</dbReference>
<keyword evidence="1" id="KW-0812">Transmembrane</keyword>
<name>A0A852MKE1_9AVES</name>
<accession>A0A852MKE1</accession>
<reference evidence="2 3" key="1">
    <citation type="submission" date="2020-02" db="EMBL/GenBank/DDBJ databases">
        <title>Bird 10,000 Genomes (B10K) Project - Family phase.</title>
        <authorList>
            <person name="Zhang G."/>
        </authorList>
    </citation>
    <scope>NUCLEOTIDE SEQUENCE [LARGE SCALE GENOMIC DNA]</scope>
    <source>
        <strain evidence="2">B10K-DU-017-21</strain>
    </source>
</reference>
<dbReference type="PANTHER" id="PTHR10424">
    <property type="entry name" value="VIRAL ENVELOPE PROTEIN"/>
    <property type="match status" value="1"/>
</dbReference>
<keyword evidence="1" id="KW-0472">Membrane</keyword>
<feature type="non-terminal residue" evidence="2">
    <location>
        <position position="1"/>
    </location>
</feature>
<dbReference type="AlphaFoldDB" id="A0A852MKE1"/>
<evidence type="ECO:0000256" key="1">
    <source>
        <dbReference type="SAM" id="Phobius"/>
    </source>
</evidence>
<dbReference type="Gene3D" id="1.10.287.210">
    <property type="match status" value="1"/>
</dbReference>
<protein>
    <submittedName>
        <fullName evidence="2">ENV1 protein</fullName>
    </submittedName>
</protein>
<dbReference type="InterPro" id="IPR018154">
    <property type="entry name" value="TLV/ENV_coat_polyprotein"/>
</dbReference>
<dbReference type="Pfam" id="PF00429">
    <property type="entry name" value="TLV_coat"/>
    <property type="match status" value="1"/>
</dbReference>
<keyword evidence="3" id="KW-1185">Reference proteome</keyword>
<evidence type="ECO:0000313" key="3">
    <source>
        <dbReference type="Proteomes" id="UP000632886"/>
    </source>
</evidence>
<dbReference type="SUPFAM" id="SSF58069">
    <property type="entry name" value="Virus ectodomain"/>
    <property type="match status" value="1"/>
</dbReference>
<feature type="non-terminal residue" evidence="2">
    <location>
        <position position="260"/>
    </location>
</feature>